<protein>
    <submittedName>
        <fullName evidence="3">DUF2062 domain-containing protein</fullName>
    </submittedName>
</protein>
<keyword evidence="4" id="KW-1185">Reference proteome</keyword>
<evidence type="ECO:0000313" key="3">
    <source>
        <dbReference type="EMBL" id="MBD2716150.1"/>
    </source>
</evidence>
<proteinExistence type="predicted"/>
<feature type="transmembrane region" description="Helical" evidence="1">
    <location>
        <begin position="130"/>
        <end position="157"/>
    </location>
</feature>
<evidence type="ECO:0000313" key="4">
    <source>
        <dbReference type="Proteomes" id="UP000642468"/>
    </source>
</evidence>
<name>A0ABR8JK08_9BACT</name>
<evidence type="ECO:0000259" key="2">
    <source>
        <dbReference type="Pfam" id="PF09835"/>
    </source>
</evidence>
<comment type="caution">
    <text evidence="3">The sequence shown here is derived from an EMBL/GenBank/DDBJ whole genome shotgun (WGS) entry which is preliminary data.</text>
</comment>
<dbReference type="EMBL" id="JACWZZ010000003">
    <property type="protein sequence ID" value="MBD2716150.1"/>
    <property type="molecule type" value="Genomic_DNA"/>
</dbReference>
<feature type="domain" description="DUF2062" evidence="2">
    <location>
        <begin position="22"/>
        <end position="168"/>
    </location>
</feature>
<keyword evidence="1" id="KW-0472">Membrane</keyword>
<reference evidence="3 4" key="1">
    <citation type="submission" date="2020-09" db="EMBL/GenBank/DDBJ databases">
        <authorList>
            <person name="Kim M.K."/>
        </authorList>
    </citation>
    <scope>NUCLEOTIDE SEQUENCE [LARGE SCALE GENOMIC DNA]</scope>
    <source>
        <strain evidence="3 4">BT646</strain>
    </source>
</reference>
<keyword evidence="1" id="KW-1133">Transmembrane helix</keyword>
<dbReference type="InterPro" id="IPR018639">
    <property type="entry name" value="DUF2062"/>
</dbReference>
<dbReference type="Pfam" id="PF09835">
    <property type="entry name" value="DUF2062"/>
    <property type="match status" value="1"/>
</dbReference>
<accession>A0ABR8JK08</accession>
<sequence length="181" mass="19527">MSLSVPPVSSAPPVPVSWWRRRLVSPLLNMLKQGLSPAQLSLTVALGVIFGTVPILGITTLMATATAVRLRLNVAALLLVSHLMSPVQLVLLIPLLRLGTGLIGNGKGPELTLTQLQYLFAHDWQQALQLLWQAGLGALLIWAAVSVPVGLALNFGLRPVFRRLLARQAQKATTEPEEQKV</sequence>
<keyword evidence="1" id="KW-0812">Transmembrane</keyword>
<feature type="transmembrane region" description="Helical" evidence="1">
    <location>
        <begin position="74"/>
        <end position="96"/>
    </location>
</feature>
<dbReference type="PANTHER" id="PTHR35102:SF1">
    <property type="entry name" value="E3 UBIQUITIN-PROTEIN LIGASE"/>
    <property type="match status" value="1"/>
</dbReference>
<dbReference type="Proteomes" id="UP000642468">
    <property type="component" value="Unassembled WGS sequence"/>
</dbReference>
<feature type="transmembrane region" description="Helical" evidence="1">
    <location>
        <begin position="40"/>
        <end position="62"/>
    </location>
</feature>
<dbReference type="RefSeq" id="WP_190785134.1">
    <property type="nucleotide sequence ID" value="NZ_JACWZZ010000003.1"/>
</dbReference>
<gene>
    <name evidence="3" type="ORF">IC231_13980</name>
</gene>
<organism evidence="3 4">
    <name type="scientific">Hymenobacter duratus</name>
    <dbReference type="NCBI Taxonomy" id="2771356"/>
    <lineage>
        <taxon>Bacteria</taxon>
        <taxon>Pseudomonadati</taxon>
        <taxon>Bacteroidota</taxon>
        <taxon>Cytophagia</taxon>
        <taxon>Cytophagales</taxon>
        <taxon>Hymenobacteraceae</taxon>
        <taxon>Hymenobacter</taxon>
    </lineage>
</organism>
<evidence type="ECO:0000256" key="1">
    <source>
        <dbReference type="SAM" id="Phobius"/>
    </source>
</evidence>
<dbReference type="PANTHER" id="PTHR35102">
    <property type="entry name" value="E3 UBIQUITIN-PROTEIN LIGASE"/>
    <property type="match status" value="1"/>
</dbReference>